<proteinExistence type="predicted"/>
<comment type="caution">
    <text evidence="1">The sequence shown here is derived from an EMBL/GenBank/DDBJ whole genome shotgun (WGS) entry which is preliminary data.</text>
</comment>
<dbReference type="GeneID" id="58098644"/>
<protein>
    <submittedName>
        <fullName evidence="1">Rrf2 family transcriptional regulator, group III</fullName>
    </submittedName>
</protein>
<dbReference type="Gene3D" id="1.10.10.10">
    <property type="entry name" value="Winged helix-like DNA-binding domain superfamily/Winged helix DNA-binding domain"/>
    <property type="match status" value="1"/>
</dbReference>
<dbReference type="SUPFAM" id="SSF46785">
    <property type="entry name" value="Winged helix' DNA-binding domain"/>
    <property type="match status" value="1"/>
</dbReference>
<dbReference type="Pfam" id="PF02082">
    <property type="entry name" value="Rrf2"/>
    <property type="match status" value="1"/>
</dbReference>
<dbReference type="GO" id="GO:0003700">
    <property type="term" value="F:DNA-binding transcription factor activity"/>
    <property type="evidence" value="ECO:0007669"/>
    <property type="project" value="TreeGrafter"/>
</dbReference>
<dbReference type="PANTHER" id="PTHR33221:SF15">
    <property type="entry name" value="HTH-TYPE TRANSCRIPTIONAL REGULATOR YWGB-RELATED"/>
    <property type="match status" value="1"/>
</dbReference>
<sequence length="144" mass="16966">MNLEFNIAVHLLTFLLKHYDERFSSNELAERICINPVQLRRVTRKLNQHHYLETSRGKFGGYQANDMTANVNLSELFVMFKEDRSEGRLFTGDAGSDCEVSKEIGNTMFKFYKKEEELLIHYYQNVTIKDVLNETIKEDNYEKV</sequence>
<dbReference type="InterPro" id="IPR036388">
    <property type="entry name" value="WH-like_DNA-bd_sf"/>
</dbReference>
<dbReference type="Proteomes" id="UP000034455">
    <property type="component" value="Unassembled WGS sequence"/>
</dbReference>
<dbReference type="InterPro" id="IPR036390">
    <property type="entry name" value="WH_DNA-bd_sf"/>
</dbReference>
<dbReference type="GO" id="GO:0005829">
    <property type="term" value="C:cytosol"/>
    <property type="evidence" value="ECO:0007669"/>
    <property type="project" value="TreeGrafter"/>
</dbReference>
<dbReference type="AlphaFoldDB" id="A0A0M2P1S0"/>
<evidence type="ECO:0000313" key="1">
    <source>
        <dbReference type="EMBL" id="KKI63873.1"/>
    </source>
</evidence>
<dbReference type="PROSITE" id="PS51197">
    <property type="entry name" value="HTH_RRF2_2"/>
    <property type="match status" value="1"/>
</dbReference>
<organism evidence="1 2">
    <name type="scientific">Staphylococcus cohnii subsp. cohnii</name>
    <dbReference type="NCBI Taxonomy" id="74704"/>
    <lineage>
        <taxon>Bacteria</taxon>
        <taxon>Bacillati</taxon>
        <taxon>Bacillota</taxon>
        <taxon>Bacilli</taxon>
        <taxon>Bacillales</taxon>
        <taxon>Staphylococcaceae</taxon>
        <taxon>Staphylococcus</taxon>
        <taxon>Staphylococcus cohnii species complex</taxon>
    </lineage>
</organism>
<evidence type="ECO:0000313" key="2">
    <source>
        <dbReference type="Proteomes" id="UP000034455"/>
    </source>
</evidence>
<name>A0A0M2P1S0_STACC</name>
<dbReference type="PANTHER" id="PTHR33221">
    <property type="entry name" value="WINGED HELIX-TURN-HELIX TRANSCRIPTIONAL REGULATOR, RRF2 FAMILY"/>
    <property type="match status" value="1"/>
</dbReference>
<dbReference type="RefSeq" id="WP_019469880.1">
    <property type="nucleotide sequence ID" value="NZ_BKAS01000002.1"/>
</dbReference>
<dbReference type="NCBIfam" id="NF041852">
    <property type="entry name" value="trans_reg_HypR"/>
    <property type="match status" value="1"/>
</dbReference>
<accession>A0A0M2P1S0</accession>
<dbReference type="InterPro" id="IPR000944">
    <property type="entry name" value="Tscrpt_reg_Rrf2"/>
</dbReference>
<dbReference type="EMBL" id="LAKJ01000012">
    <property type="protein sequence ID" value="KKI63873.1"/>
    <property type="molecule type" value="Genomic_DNA"/>
</dbReference>
<dbReference type="PATRIC" id="fig|74704.6.peg.374"/>
<reference evidence="1 2" key="1">
    <citation type="submission" date="2015-03" db="EMBL/GenBank/DDBJ databases">
        <title>Genome Assembly of Staphylococcus cohnii subsp. cohnii strain G22B2.</title>
        <authorList>
            <person name="Nair G."/>
            <person name="Kaur G."/>
            <person name="Khatri I."/>
            <person name="Singh N.K."/>
            <person name="Sathyabama S."/>
            <person name="Maurya S.K."/>
            <person name="Subramanian S."/>
            <person name="Agrewala J.N."/>
            <person name="Mayilraj S."/>
        </authorList>
    </citation>
    <scope>NUCLEOTIDE SEQUENCE [LARGE SCALE GENOMIC DNA]</scope>
    <source>
        <strain evidence="1 2">G22B2</strain>
    </source>
</reference>
<gene>
    <name evidence="1" type="ORF">UF66_0362</name>
</gene>